<evidence type="ECO:0000313" key="2">
    <source>
        <dbReference type="Proteomes" id="UP000243478"/>
    </source>
</evidence>
<name>A0A0F5ZS09_STEMA</name>
<dbReference type="EMBL" id="JZRZ01000002">
    <property type="protein sequence ID" value="KKD57775.1"/>
    <property type="molecule type" value="Genomic_DNA"/>
</dbReference>
<proteinExistence type="predicted"/>
<sequence>MLFQGIDDTGAKAVRAFIGGDAAQVHDQYQPMLAYLGAQKLRTPKGLEWIRSRYPALSQIELMREMQHLRQMFGTLWAECVHEVVSAEDSEVKFLVTDHPVTTFNAGLPLDASLLNLSNEAPVTWNGTQTLLRWMPIIF</sequence>
<reference evidence="1 2" key="1">
    <citation type="submission" date="2015-03" db="EMBL/GenBank/DDBJ databases">
        <title>Draft genome of Stenotrophomonas maltophila isolated from urine specimen.</title>
        <authorList>
            <person name="Murugan N."/>
            <person name="Malathi J."/>
            <person name="Umashankar V."/>
            <person name="Madhavan H."/>
        </authorList>
    </citation>
    <scope>NUCLEOTIDE SEQUENCE [LARGE SCALE GENOMIC DNA]</scope>
    <source>
        <strain evidence="1 2">JMNMN1</strain>
    </source>
</reference>
<comment type="caution">
    <text evidence="1">The sequence shown here is derived from an EMBL/GenBank/DDBJ whole genome shotgun (WGS) entry which is preliminary data.</text>
</comment>
<dbReference type="PATRIC" id="fig|40324.63.peg.233"/>
<protein>
    <submittedName>
        <fullName evidence="1">Uncharacterized protein</fullName>
    </submittedName>
</protein>
<dbReference type="Proteomes" id="UP000243478">
    <property type="component" value="Unassembled WGS sequence"/>
</dbReference>
<organism evidence="1 2">
    <name type="scientific">Stenotrophomonas maltophilia</name>
    <name type="common">Pseudomonas maltophilia</name>
    <name type="synonym">Xanthomonas maltophilia</name>
    <dbReference type="NCBI Taxonomy" id="40324"/>
    <lineage>
        <taxon>Bacteria</taxon>
        <taxon>Pseudomonadati</taxon>
        <taxon>Pseudomonadota</taxon>
        <taxon>Gammaproteobacteria</taxon>
        <taxon>Lysobacterales</taxon>
        <taxon>Lysobacteraceae</taxon>
        <taxon>Stenotrophomonas</taxon>
        <taxon>Stenotrophomonas maltophilia group</taxon>
    </lineage>
</organism>
<gene>
    <name evidence="1" type="ORF">VM57_00620</name>
</gene>
<accession>A0A0F5ZS09</accession>
<dbReference type="AlphaFoldDB" id="A0A0F5ZS09"/>
<evidence type="ECO:0000313" key="1">
    <source>
        <dbReference type="EMBL" id="KKD57775.1"/>
    </source>
</evidence>